<keyword evidence="6" id="KW-0732">Signal</keyword>
<dbReference type="InterPro" id="IPR032675">
    <property type="entry name" value="LRR_dom_sf"/>
</dbReference>
<dbReference type="Gene3D" id="3.80.10.10">
    <property type="entry name" value="Ribonuclease Inhibitor"/>
    <property type="match status" value="4"/>
</dbReference>
<keyword evidence="5" id="KW-0812">Transmembrane</keyword>
<proteinExistence type="inferred from homology"/>
<sequence>MSGVNLSKALDHVMLVFNTLPSLVGLSLNYCGIKNIHSPRGPLNSTFLTSVQFLGLKGNGLTGSILNALQNMTSLRELDLSYQWITPYFGDAAIDNLQGISMLSSLQHLDMSGVNLSKALDLMQVLNTLPSLVGLRLQDCGIKNIHFPRGSLNSTFLTSVQFVDLSGNGLTGSIPNAVQNMTSLRELDLSNQMISFSVEAAFDNLQWVSRLSSLQHLDMSGVNLSKALDVMLVLNMLPSLVGLRLNDCGIKNIHFPRGSLNSTFLTSVQFLDLYGNGLTGSIPNALQNMTSLRELHLNYQWTPHYGEAAIDNLQGISRLSSLQHLDMSGVNLSKALDLMQVLNTLPSLTELHLYGCGIQNIHFTCGSLNSTFLESVQFLGLGNNGLKGPIPDALQNMIAVRSLDLSSNYFNSTIPLWIVNSKSLVDLNLGFNEFKNIEGGMLSMLNKACSLKSLDLSGNSFLGEMLKRSKNSSRCLTYNLEFLSLIDNGISGNLPDYL</sequence>
<keyword evidence="11" id="KW-0325">Glycoprotein</keyword>
<dbReference type="InterPro" id="IPR003591">
    <property type="entry name" value="Leu-rich_rpt_typical-subtyp"/>
</dbReference>
<gene>
    <name evidence="12" type="ORF">TIFTF001_055285</name>
    <name evidence="13" type="ORF">TIFTF001_055287</name>
</gene>
<dbReference type="InterPro" id="IPR001611">
    <property type="entry name" value="Leu-rich_rpt"/>
</dbReference>
<keyword evidence="4" id="KW-0433">Leucine-rich repeat</keyword>
<evidence type="ECO:0000313" key="14">
    <source>
        <dbReference type="Proteomes" id="UP001187192"/>
    </source>
</evidence>
<evidence type="ECO:0000256" key="9">
    <source>
        <dbReference type="ARBA" id="ARBA00023136"/>
    </source>
</evidence>
<evidence type="ECO:0000256" key="5">
    <source>
        <dbReference type="ARBA" id="ARBA00022692"/>
    </source>
</evidence>
<evidence type="ECO:0000256" key="2">
    <source>
        <dbReference type="ARBA" id="ARBA00009592"/>
    </source>
</evidence>
<keyword evidence="7" id="KW-0677">Repeat</keyword>
<keyword evidence="8" id="KW-1133">Transmembrane helix</keyword>
<dbReference type="InterPro" id="IPR046956">
    <property type="entry name" value="RLP23-like"/>
</dbReference>
<dbReference type="AlphaFoldDB" id="A0AA88EDM1"/>
<protein>
    <submittedName>
        <fullName evidence="12">Uncharacterized protein</fullName>
    </submittedName>
</protein>
<dbReference type="Pfam" id="PF00560">
    <property type="entry name" value="LRR_1"/>
    <property type="match status" value="5"/>
</dbReference>
<evidence type="ECO:0000256" key="10">
    <source>
        <dbReference type="ARBA" id="ARBA00023170"/>
    </source>
</evidence>
<keyword evidence="14" id="KW-1185">Reference proteome</keyword>
<evidence type="ECO:0000256" key="6">
    <source>
        <dbReference type="ARBA" id="ARBA00022729"/>
    </source>
</evidence>
<evidence type="ECO:0000256" key="4">
    <source>
        <dbReference type="ARBA" id="ARBA00022614"/>
    </source>
</evidence>
<keyword evidence="9" id="KW-0472">Membrane</keyword>
<reference evidence="12" key="1">
    <citation type="submission" date="2023-07" db="EMBL/GenBank/DDBJ databases">
        <title>draft genome sequence of fig (Ficus carica).</title>
        <authorList>
            <person name="Takahashi T."/>
            <person name="Nishimura K."/>
        </authorList>
    </citation>
    <scope>NUCLEOTIDE SEQUENCE</scope>
</reference>
<keyword evidence="10" id="KW-0675">Receptor</keyword>
<keyword evidence="3" id="KW-1003">Cell membrane</keyword>
<comment type="caution">
    <text evidence="12">The sequence shown here is derived from an EMBL/GenBank/DDBJ whole genome shotgun (WGS) entry which is preliminary data.</text>
</comment>
<evidence type="ECO:0000256" key="8">
    <source>
        <dbReference type="ARBA" id="ARBA00022989"/>
    </source>
</evidence>
<dbReference type="PANTHER" id="PTHR48063:SF112">
    <property type="entry name" value="RECEPTOR LIKE PROTEIN 30-LIKE"/>
    <property type="match status" value="1"/>
</dbReference>
<evidence type="ECO:0000256" key="3">
    <source>
        <dbReference type="ARBA" id="ARBA00022475"/>
    </source>
</evidence>
<comment type="subcellular location">
    <subcellularLocation>
        <location evidence="1">Cell membrane</location>
        <topology evidence="1">Single-pass type I membrane protein</topology>
    </subcellularLocation>
</comment>
<dbReference type="EMBL" id="BTGU01016897">
    <property type="protein sequence ID" value="GMN72861.1"/>
    <property type="molecule type" value="Genomic_DNA"/>
</dbReference>
<dbReference type="GO" id="GO:0005886">
    <property type="term" value="C:plasma membrane"/>
    <property type="evidence" value="ECO:0007669"/>
    <property type="project" value="UniProtKB-SubCell"/>
</dbReference>
<dbReference type="SUPFAM" id="SSF52047">
    <property type="entry name" value="RNI-like"/>
    <property type="match status" value="2"/>
</dbReference>
<evidence type="ECO:0000256" key="7">
    <source>
        <dbReference type="ARBA" id="ARBA00022737"/>
    </source>
</evidence>
<dbReference type="EMBL" id="BTGU01016895">
    <property type="protein sequence ID" value="GMN72849.1"/>
    <property type="molecule type" value="Genomic_DNA"/>
</dbReference>
<dbReference type="PANTHER" id="PTHR48063">
    <property type="entry name" value="LRR RECEPTOR-LIKE KINASE"/>
    <property type="match status" value="1"/>
</dbReference>
<accession>A0AA88EDM1</accession>
<feature type="non-terminal residue" evidence="12">
    <location>
        <position position="498"/>
    </location>
</feature>
<name>A0AA88EDM1_FICCA</name>
<evidence type="ECO:0000313" key="13">
    <source>
        <dbReference type="EMBL" id="GMN72861.1"/>
    </source>
</evidence>
<evidence type="ECO:0000256" key="1">
    <source>
        <dbReference type="ARBA" id="ARBA00004251"/>
    </source>
</evidence>
<dbReference type="SMART" id="SM00369">
    <property type="entry name" value="LRR_TYP"/>
    <property type="match status" value="6"/>
</dbReference>
<dbReference type="Proteomes" id="UP001187192">
    <property type="component" value="Unassembled WGS sequence"/>
</dbReference>
<comment type="similarity">
    <text evidence="2">Belongs to the RLP family.</text>
</comment>
<organism evidence="12 14">
    <name type="scientific">Ficus carica</name>
    <name type="common">Common fig</name>
    <dbReference type="NCBI Taxonomy" id="3494"/>
    <lineage>
        <taxon>Eukaryota</taxon>
        <taxon>Viridiplantae</taxon>
        <taxon>Streptophyta</taxon>
        <taxon>Embryophyta</taxon>
        <taxon>Tracheophyta</taxon>
        <taxon>Spermatophyta</taxon>
        <taxon>Magnoliopsida</taxon>
        <taxon>eudicotyledons</taxon>
        <taxon>Gunneridae</taxon>
        <taxon>Pentapetalae</taxon>
        <taxon>rosids</taxon>
        <taxon>fabids</taxon>
        <taxon>Rosales</taxon>
        <taxon>Moraceae</taxon>
        <taxon>Ficeae</taxon>
        <taxon>Ficus</taxon>
    </lineage>
</organism>
<evidence type="ECO:0000313" key="12">
    <source>
        <dbReference type="EMBL" id="GMN72849.1"/>
    </source>
</evidence>
<evidence type="ECO:0000256" key="11">
    <source>
        <dbReference type="ARBA" id="ARBA00023180"/>
    </source>
</evidence>